<protein>
    <recommendedName>
        <fullName evidence="2">Esterase</fullName>
    </recommendedName>
</protein>
<dbReference type="InterPro" id="IPR000801">
    <property type="entry name" value="Esterase-like"/>
</dbReference>
<dbReference type="Gene3D" id="3.40.50.1820">
    <property type="entry name" value="alpha/beta hydrolase"/>
    <property type="match status" value="1"/>
</dbReference>
<dbReference type="EMBL" id="SNRY01005595">
    <property type="protein sequence ID" value="KAA6314563.1"/>
    <property type="molecule type" value="Genomic_DNA"/>
</dbReference>
<sequence>MQVSYHNKYSSKLDRYMEYKVYGYKGKPVLVFPTSNGRFYQYEEFGMINVLSGFIDEGKLQLWAVDGIDGETFFSGDWDKIAHIKRHEQYFDYINEELIPSILRESKENNGGQEQQLLLTGCSMGAYHSANFYFRYPWFIDTVVALSGVYSTNYFFGGYRPAEIYLNSPLDYLKGDQDVYYMDRFKKGNLIFCCGYGAYEEPMLTETYALKSVLDAKGIPAWFDFWGTDSKHDWDWWQKQIVYFMGKVLHE</sequence>
<dbReference type="InterPro" id="IPR029058">
    <property type="entry name" value="AB_hydrolase_fold"/>
</dbReference>
<accession>A0A5J4Q1X0</accession>
<dbReference type="PANTHER" id="PTHR48098">
    <property type="entry name" value="ENTEROCHELIN ESTERASE-RELATED"/>
    <property type="match status" value="1"/>
</dbReference>
<evidence type="ECO:0000313" key="1">
    <source>
        <dbReference type="EMBL" id="KAA6314563.1"/>
    </source>
</evidence>
<dbReference type="AlphaFoldDB" id="A0A5J4Q1X0"/>
<gene>
    <name evidence="1" type="ORF">EZS27_034838</name>
</gene>
<reference evidence="1" key="1">
    <citation type="submission" date="2019-03" db="EMBL/GenBank/DDBJ databases">
        <title>Single cell metagenomics reveals metabolic interactions within the superorganism composed of flagellate Streblomastix strix and complex community of Bacteroidetes bacteria on its surface.</title>
        <authorList>
            <person name="Treitli S.C."/>
            <person name="Kolisko M."/>
            <person name="Husnik F."/>
            <person name="Keeling P."/>
            <person name="Hampl V."/>
        </authorList>
    </citation>
    <scope>NUCLEOTIDE SEQUENCE</scope>
    <source>
        <strain evidence="1">STM</strain>
    </source>
</reference>
<dbReference type="Pfam" id="PF00756">
    <property type="entry name" value="Esterase"/>
    <property type="match status" value="1"/>
</dbReference>
<name>A0A5J4Q1X0_9ZZZZ</name>
<dbReference type="PANTHER" id="PTHR48098:SF3">
    <property type="entry name" value="IRON(III) ENTEROBACTIN ESTERASE"/>
    <property type="match status" value="1"/>
</dbReference>
<comment type="caution">
    <text evidence="1">The sequence shown here is derived from an EMBL/GenBank/DDBJ whole genome shotgun (WGS) entry which is preliminary data.</text>
</comment>
<dbReference type="InterPro" id="IPR050583">
    <property type="entry name" value="Mycobacterial_A85_antigen"/>
</dbReference>
<dbReference type="SUPFAM" id="SSF53474">
    <property type="entry name" value="alpha/beta-Hydrolases"/>
    <property type="match status" value="1"/>
</dbReference>
<proteinExistence type="predicted"/>
<organism evidence="1">
    <name type="scientific">termite gut metagenome</name>
    <dbReference type="NCBI Taxonomy" id="433724"/>
    <lineage>
        <taxon>unclassified sequences</taxon>
        <taxon>metagenomes</taxon>
        <taxon>organismal metagenomes</taxon>
    </lineage>
</organism>
<evidence type="ECO:0008006" key="2">
    <source>
        <dbReference type="Google" id="ProtNLM"/>
    </source>
</evidence>